<dbReference type="Proteomes" id="UP000625210">
    <property type="component" value="Unassembled WGS sequence"/>
</dbReference>
<gene>
    <name evidence="1" type="ORF">GCM10011571_20910</name>
</gene>
<evidence type="ECO:0000313" key="2">
    <source>
        <dbReference type="Proteomes" id="UP000625210"/>
    </source>
</evidence>
<reference evidence="1" key="1">
    <citation type="journal article" date="2014" name="Int. J. Syst. Evol. Microbiol.">
        <title>Complete genome sequence of Corynebacterium casei LMG S-19264T (=DSM 44701T), isolated from a smear-ripened cheese.</title>
        <authorList>
            <consortium name="US DOE Joint Genome Institute (JGI-PGF)"/>
            <person name="Walter F."/>
            <person name="Albersmeier A."/>
            <person name="Kalinowski J."/>
            <person name="Ruckert C."/>
        </authorList>
    </citation>
    <scope>NUCLEOTIDE SEQUENCE</scope>
    <source>
        <strain evidence="1">CGMCC 1.15179</strain>
    </source>
</reference>
<organism evidence="1 2">
    <name type="scientific">Marinithermofilum abyssi</name>
    <dbReference type="NCBI Taxonomy" id="1571185"/>
    <lineage>
        <taxon>Bacteria</taxon>
        <taxon>Bacillati</taxon>
        <taxon>Bacillota</taxon>
        <taxon>Bacilli</taxon>
        <taxon>Bacillales</taxon>
        <taxon>Thermoactinomycetaceae</taxon>
        <taxon>Marinithermofilum</taxon>
    </lineage>
</organism>
<accession>A0A8J2Y9B3</accession>
<protein>
    <submittedName>
        <fullName evidence="1">Uncharacterized protein</fullName>
    </submittedName>
</protein>
<evidence type="ECO:0000313" key="1">
    <source>
        <dbReference type="EMBL" id="GGE18790.1"/>
    </source>
</evidence>
<comment type="caution">
    <text evidence="1">The sequence shown here is derived from an EMBL/GenBank/DDBJ whole genome shotgun (WGS) entry which is preliminary data.</text>
</comment>
<reference evidence="1" key="2">
    <citation type="submission" date="2020-09" db="EMBL/GenBank/DDBJ databases">
        <authorList>
            <person name="Sun Q."/>
            <person name="Zhou Y."/>
        </authorList>
    </citation>
    <scope>NUCLEOTIDE SEQUENCE</scope>
    <source>
        <strain evidence="1">CGMCC 1.15179</strain>
    </source>
</reference>
<dbReference type="AlphaFoldDB" id="A0A8J2Y9B3"/>
<proteinExistence type="predicted"/>
<sequence>MKITFIYGYRIDKLRKQWLALWQSLQVKEKERKPHHTDKH</sequence>
<dbReference type="RefSeq" id="WP_268234858.1">
    <property type="nucleotide sequence ID" value="NZ_BMHQ01000006.1"/>
</dbReference>
<dbReference type="EMBL" id="BMHQ01000006">
    <property type="protein sequence ID" value="GGE18790.1"/>
    <property type="molecule type" value="Genomic_DNA"/>
</dbReference>
<keyword evidence="2" id="KW-1185">Reference proteome</keyword>
<name>A0A8J2Y9B3_9BACL</name>